<feature type="active site" description="Proton donor" evidence="9">
    <location>
        <position position="170"/>
    </location>
</feature>
<accession>A0A395W7V7</accession>
<dbReference type="InterPro" id="IPR014718">
    <property type="entry name" value="GH-type_carb-bd"/>
</dbReference>
<dbReference type="InterPro" id="IPR008183">
    <property type="entry name" value="Aldose_1/G6P_1-epimerase"/>
</dbReference>
<dbReference type="InterPro" id="IPR011013">
    <property type="entry name" value="Gal_mutarotase_sf_dom"/>
</dbReference>
<dbReference type="Gene3D" id="2.70.98.10">
    <property type="match status" value="1"/>
</dbReference>
<dbReference type="PANTHER" id="PTHR10091">
    <property type="entry name" value="ALDOSE-1-EPIMERASE"/>
    <property type="match status" value="1"/>
</dbReference>
<dbReference type="CDD" id="cd09019">
    <property type="entry name" value="galactose_mutarotase_like"/>
    <property type="match status" value="1"/>
</dbReference>
<evidence type="ECO:0000256" key="9">
    <source>
        <dbReference type="PIRSR" id="PIRSR005096-1"/>
    </source>
</evidence>
<proteinExistence type="inferred from homology"/>
<feature type="binding site" evidence="11">
    <location>
        <begin position="170"/>
        <end position="172"/>
    </location>
    <ligand>
        <name>beta-D-galactose</name>
        <dbReference type="ChEBI" id="CHEBI:27667"/>
    </ligand>
</feature>
<feature type="active site" description="Proton acceptor" evidence="9">
    <location>
        <position position="301"/>
    </location>
</feature>
<dbReference type="GO" id="GO:0030246">
    <property type="term" value="F:carbohydrate binding"/>
    <property type="evidence" value="ECO:0007669"/>
    <property type="project" value="InterPro"/>
</dbReference>
<dbReference type="PANTHER" id="PTHR10091:SF0">
    <property type="entry name" value="GALACTOSE MUTAROTASE"/>
    <property type="match status" value="1"/>
</dbReference>
<dbReference type="PROSITE" id="PS00545">
    <property type="entry name" value="ALDOSE_1_EPIMERASE"/>
    <property type="match status" value="1"/>
</dbReference>
<keyword evidence="6 8" id="KW-0413">Isomerase</keyword>
<dbReference type="Pfam" id="PF01263">
    <property type="entry name" value="Aldose_epim"/>
    <property type="match status" value="1"/>
</dbReference>
<evidence type="ECO:0000256" key="3">
    <source>
        <dbReference type="ARBA" id="ARBA00006206"/>
    </source>
</evidence>
<evidence type="ECO:0000256" key="5">
    <source>
        <dbReference type="ARBA" id="ARBA00014165"/>
    </source>
</evidence>
<name>A0A395W7V7_9FIRM</name>
<protein>
    <recommendedName>
        <fullName evidence="5 8">Aldose 1-epimerase</fullName>
        <ecNumber evidence="4 8">5.1.3.3</ecNumber>
    </recommendedName>
</protein>
<comment type="catalytic activity">
    <reaction evidence="1 8">
        <text>alpha-D-glucose = beta-D-glucose</text>
        <dbReference type="Rhea" id="RHEA:10264"/>
        <dbReference type="ChEBI" id="CHEBI:15903"/>
        <dbReference type="ChEBI" id="CHEBI:17925"/>
        <dbReference type="EC" id="5.1.3.3"/>
    </reaction>
</comment>
<evidence type="ECO:0000256" key="1">
    <source>
        <dbReference type="ARBA" id="ARBA00001614"/>
    </source>
</evidence>
<dbReference type="NCBIfam" id="NF008277">
    <property type="entry name" value="PRK11055.1"/>
    <property type="match status" value="1"/>
</dbReference>
<evidence type="ECO:0000256" key="10">
    <source>
        <dbReference type="PIRSR" id="PIRSR005096-2"/>
    </source>
</evidence>
<dbReference type="AlphaFoldDB" id="A0A395W7V7"/>
<dbReference type="GeneID" id="66579537"/>
<reference evidence="12 13" key="1">
    <citation type="submission" date="2018-08" db="EMBL/GenBank/DDBJ databases">
        <title>A genome reference for cultivated species of the human gut microbiota.</title>
        <authorList>
            <person name="Zou Y."/>
            <person name="Xue W."/>
            <person name="Luo G."/>
        </authorList>
    </citation>
    <scope>NUCLEOTIDE SEQUENCE [LARGE SCALE GENOMIC DNA]</scope>
    <source>
        <strain evidence="12 13">AF15-20</strain>
    </source>
</reference>
<keyword evidence="7 8" id="KW-0119">Carbohydrate metabolism</keyword>
<dbReference type="PIRSF" id="PIRSF005096">
    <property type="entry name" value="GALM"/>
    <property type="match status" value="1"/>
</dbReference>
<organism evidence="12 13">
    <name type="scientific">Holdemanella biformis</name>
    <dbReference type="NCBI Taxonomy" id="1735"/>
    <lineage>
        <taxon>Bacteria</taxon>
        <taxon>Bacillati</taxon>
        <taxon>Bacillota</taxon>
        <taxon>Erysipelotrichia</taxon>
        <taxon>Erysipelotrichales</taxon>
        <taxon>Erysipelotrichaceae</taxon>
        <taxon>Holdemanella</taxon>
    </lineage>
</organism>
<feature type="binding site" evidence="10">
    <location>
        <position position="241"/>
    </location>
    <ligand>
        <name>beta-D-galactose</name>
        <dbReference type="ChEBI" id="CHEBI:27667"/>
    </ligand>
</feature>
<comment type="similarity">
    <text evidence="3 8">Belongs to the aldose epimerase family.</text>
</comment>
<evidence type="ECO:0000256" key="6">
    <source>
        <dbReference type="ARBA" id="ARBA00023235"/>
    </source>
</evidence>
<dbReference type="Proteomes" id="UP000265489">
    <property type="component" value="Unassembled WGS sequence"/>
</dbReference>
<comment type="pathway">
    <text evidence="2 8">Carbohydrate metabolism; hexose metabolism.</text>
</comment>
<evidence type="ECO:0000313" key="13">
    <source>
        <dbReference type="Proteomes" id="UP000265489"/>
    </source>
</evidence>
<feature type="binding site" evidence="11">
    <location>
        <begin position="75"/>
        <end position="76"/>
    </location>
    <ligand>
        <name>beta-D-galactose</name>
        <dbReference type="ChEBI" id="CHEBI:27667"/>
    </ligand>
</feature>
<dbReference type="EC" id="5.1.3.3" evidence="4 8"/>
<evidence type="ECO:0000256" key="8">
    <source>
        <dbReference type="PIRNR" id="PIRNR005096"/>
    </source>
</evidence>
<dbReference type="GO" id="GO:0004034">
    <property type="term" value="F:aldose 1-epimerase activity"/>
    <property type="evidence" value="ECO:0007669"/>
    <property type="project" value="UniProtKB-EC"/>
</dbReference>
<dbReference type="InterPro" id="IPR015443">
    <property type="entry name" value="Aldose_1-epimerase"/>
</dbReference>
<dbReference type="InterPro" id="IPR018052">
    <property type="entry name" value="Ald1_epimerase_CS"/>
</dbReference>
<dbReference type="GO" id="GO:0033499">
    <property type="term" value="P:galactose catabolic process via UDP-galactose, Leloir pathway"/>
    <property type="evidence" value="ECO:0007669"/>
    <property type="project" value="TreeGrafter"/>
</dbReference>
<dbReference type="InterPro" id="IPR047215">
    <property type="entry name" value="Galactose_mutarotase-like"/>
</dbReference>
<dbReference type="UniPathway" id="UPA00242"/>
<gene>
    <name evidence="12" type="ORF">DWW32_04110</name>
</gene>
<dbReference type="EMBL" id="QRYQ01000005">
    <property type="protein sequence ID" value="RGU92608.1"/>
    <property type="molecule type" value="Genomic_DNA"/>
</dbReference>
<comment type="caution">
    <text evidence="12">The sequence shown here is derived from an EMBL/GenBank/DDBJ whole genome shotgun (WGS) entry which is preliminary data.</text>
</comment>
<evidence type="ECO:0000256" key="2">
    <source>
        <dbReference type="ARBA" id="ARBA00005028"/>
    </source>
</evidence>
<evidence type="ECO:0000256" key="11">
    <source>
        <dbReference type="PIRSR" id="PIRSR005096-3"/>
    </source>
</evidence>
<sequence>MVEVKERLENGIDVLSISNSHLTVEVTNFGCTILKIVTKDKNNQDCDCILGFENVSDYQKRDGTYLNALVGRVCNRIEKGTFTINGTEYHVPINNGPNSLHGGIEGFSYKVFDYTLIEDGVKFHYVSKDGEEGYPGTLDFYAIYWLDESSLRIQYSGVSDKDTLINITNHGYFNLNGYASNIDDHTLRILASKFGCVDPDGLYTGELRNVKNSAFDFNTEKRIGDSIHLEDEQLIIARGYDHPYVFDTKENQVCLYSPLSGIELKVSTTYPTAQIYSANYLDGQTDKYGKIMHPQDGLCIETSYIADSIHKEENPKVLLKAGKVFEEETIYTFEVRK</sequence>
<dbReference type="RefSeq" id="WP_118324870.1">
    <property type="nucleotide sequence ID" value="NZ_DAWEIE010000008.1"/>
</dbReference>
<evidence type="ECO:0000256" key="4">
    <source>
        <dbReference type="ARBA" id="ARBA00013185"/>
    </source>
</evidence>
<evidence type="ECO:0000313" key="12">
    <source>
        <dbReference type="EMBL" id="RGU92608.1"/>
    </source>
</evidence>
<dbReference type="SUPFAM" id="SSF74650">
    <property type="entry name" value="Galactose mutarotase-like"/>
    <property type="match status" value="1"/>
</dbReference>
<evidence type="ECO:0000256" key="7">
    <source>
        <dbReference type="ARBA" id="ARBA00023277"/>
    </source>
</evidence>
<dbReference type="GO" id="GO:0006006">
    <property type="term" value="P:glucose metabolic process"/>
    <property type="evidence" value="ECO:0007669"/>
    <property type="project" value="TreeGrafter"/>
</dbReference>